<sequence length="565" mass="62241">MPPHVVMSFRRLVWALASHRPAPLRHEGIRPLHAAPAACSDRSAPVFTRALAFGDRVALVDQHGHHTYKDLYHRSLCLSREICRLRECAGGDLQEERISFMCSNDVSYVVAQWASWMSGGIAVPLYRKHPQAELEYFIQDSRSSVVLAGQEYVELLSPVVRKLGVPLLPLTPTVYDGVAEEAGDGQLPERDWRDRGAMIIYTSGTTGRPKGVLSTHYNIRAVVTGLVHKWGWTKDDVILHVLPLHHVHGVVNKLLCPLWVGATCVMLPNFNAQLVWEKFLSSETPRINVFMAVPTIYTKLMDYYDKHFTQPHVQDFVRAVCEEKIRLMVSGSAALPLPVLEKWKNITGHTLLERYGMTEIGMALSNPLTAARLPGSVGTPLPGVEVRIVSENPQKEGYPYILHAEGNEKETKAVTGRQSAPLPLPPQPPAHLLGSTPASLVAAICHCHCCVPPTAACNPRRGRDWGCCRAWTYTAFAGGAIPTAASLRIDDSPSSAVWSLLLGCGRFAPPYAGPGRRPHNSKWGIFTWKNKSRGHPDMPGACLRALSCPVLLFPTINQSLPPNAL</sequence>
<dbReference type="InterPro" id="IPR020845">
    <property type="entry name" value="AMP-binding_CS"/>
</dbReference>
<reference evidence="5" key="2">
    <citation type="submission" date="2025-08" db="UniProtKB">
        <authorList>
            <consortium name="Ensembl"/>
        </authorList>
    </citation>
    <scope>IDENTIFICATION</scope>
</reference>
<dbReference type="SUPFAM" id="SSF56801">
    <property type="entry name" value="Acetyl-CoA synthetase-like"/>
    <property type="match status" value="1"/>
</dbReference>
<dbReference type="PROSITE" id="PS00455">
    <property type="entry name" value="AMP_BINDING"/>
    <property type="match status" value="1"/>
</dbReference>
<accession>A0A9L0IZE8</accession>
<reference evidence="5" key="3">
    <citation type="submission" date="2025-09" db="UniProtKB">
        <authorList>
            <consortium name="Ensembl"/>
        </authorList>
    </citation>
    <scope>IDENTIFICATION</scope>
</reference>
<dbReference type="Gene3D" id="3.40.50.12780">
    <property type="entry name" value="N-terminal domain of ligase-like"/>
    <property type="match status" value="1"/>
</dbReference>
<evidence type="ECO:0000256" key="1">
    <source>
        <dbReference type="ARBA" id="ARBA00006432"/>
    </source>
</evidence>
<dbReference type="GO" id="GO:0031956">
    <property type="term" value="F:medium-chain fatty acid-CoA ligase activity"/>
    <property type="evidence" value="ECO:0007669"/>
    <property type="project" value="TreeGrafter"/>
</dbReference>
<dbReference type="InterPro" id="IPR042099">
    <property type="entry name" value="ANL_N_sf"/>
</dbReference>
<dbReference type="PANTHER" id="PTHR43201:SF8">
    <property type="entry name" value="ACYL-COA SYNTHETASE FAMILY MEMBER 3"/>
    <property type="match status" value="1"/>
</dbReference>
<comment type="similarity">
    <text evidence="1">Belongs to the ATP-dependent AMP-binding enzyme family.</text>
</comment>
<reference evidence="5 6" key="1">
    <citation type="journal article" date="2020" name="Nat. Commun.">
        <title>Donkey genomes provide new insights into domestication and selection for coat color.</title>
        <authorList>
            <person name="Wang"/>
            <person name="C."/>
            <person name="Li"/>
            <person name="H."/>
            <person name="Guo"/>
            <person name="Y."/>
            <person name="Huang"/>
            <person name="J."/>
            <person name="Sun"/>
            <person name="Y."/>
            <person name="Min"/>
            <person name="J."/>
            <person name="Wang"/>
            <person name="J."/>
            <person name="Fang"/>
            <person name="X."/>
            <person name="Zhao"/>
            <person name="Z."/>
            <person name="Wang"/>
            <person name="S."/>
            <person name="Zhang"/>
            <person name="Y."/>
            <person name="Liu"/>
            <person name="Q."/>
            <person name="Jiang"/>
            <person name="Q."/>
            <person name="Wang"/>
            <person name="X."/>
            <person name="Guo"/>
            <person name="Y."/>
            <person name="Yang"/>
            <person name="C."/>
            <person name="Wang"/>
            <person name="Y."/>
            <person name="Tian"/>
            <person name="F."/>
            <person name="Zhuang"/>
            <person name="G."/>
            <person name="Fan"/>
            <person name="Y."/>
            <person name="Gao"/>
            <person name="Q."/>
            <person name="Li"/>
            <person name="Y."/>
            <person name="Ju"/>
            <person name="Z."/>
            <person name="Li"/>
            <person name="J."/>
            <person name="Li"/>
            <person name="R."/>
            <person name="Hou"/>
            <person name="M."/>
            <person name="Yang"/>
            <person name="G."/>
            <person name="Liu"/>
            <person name="G."/>
            <person name="Liu"/>
            <person name="W."/>
            <person name="Guo"/>
            <person name="J."/>
            <person name="Pan"/>
            <person name="S."/>
            <person name="Fan"/>
            <person name="G."/>
            <person name="Zhang"/>
            <person name="W."/>
            <person name="Zhang"/>
            <person name="R."/>
            <person name="Yu"/>
            <person name="J."/>
            <person name="Zhang"/>
            <person name="X."/>
            <person name="Yin"/>
            <person name="Q."/>
            <person name="Ji"/>
            <person name="C."/>
            <person name="Jin"/>
            <person name="Y."/>
            <person name="Yue"/>
            <person name="G."/>
            <person name="Liu"/>
            <person name="M."/>
            <person name="Xu"/>
            <person name="J."/>
            <person name="Liu"/>
            <person name="S."/>
            <person name="Jordana"/>
            <person name="J."/>
            <person name="Noce"/>
            <person name="A."/>
            <person name="Amills"/>
            <person name="M."/>
            <person name="Wu"/>
            <person name="D.D."/>
            <person name="Li"/>
            <person name="S."/>
            <person name="Zhou"/>
            <person name="X. and Zhong"/>
            <person name="J."/>
        </authorList>
    </citation>
    <scope>NUCLEOTIDE SEQUENCE [LARGE SCALE GENOMIC DNA]</scope>
</reference>
<dbReference type="Proteomes" id="UP000694387">
    <property type="component" value="Chromosome 28"/>
</dbReference>
<dbReference type="InterPro" id="IPR000873">
    <property type="entry name" value="AMP-dep_synth/lig_dom"/>
</dbReference>
<protein>
    <submittedName>
        <fullName evidence="5">Acyl-CoA synthetase family member 3</fullName>
    </submittedName>
</protein>
<keyword evidence="3" id="KW-0443">Lipid metabolism</keyword>
<evidence type="ECO:0000256" key="2">
    <source>
        <dbReference type="ARBA" id="ARBA00022598"/>
    </source>
</evidence>
<dbReference type="Ensembl" id="ENSEAST00005068443.1">
    <property type="protein sequence ID" value="ENSEASP00005043132.1"/>
    <property type="gene ID" value="ENSEASG00005000813.2"/>
</dbReference>
<evidence type="ECO:0000313" key="6">
    <source>
        <dbReference type="Proteomes" id="UP000694387"/>
    </source>
</evidence>
<dbReference type="GeneTree" id="ENSGT00940000157000"/>
<evidence type="ECO:0000259" key="4">
    <source>
        <dbReference type="Pfam" id="PF00501"/>
    </source>
</evidence>
<feature type="domain" description="AMP-dependent synthetase/ligase" evidence="4">
    <location>
        <begin position="49"/>
        <end position="392"/>
    </location>
</feature>
<dbReference type="FunFam" id="3.40.50.12780:FF:000030">
    <property type="entry name" value="Acyl-CoA synthetase family member 3"/>
    <property type="match status" value="1"/>
</dbReference>
<name>A0A9L0IZE8_EQUAS</name>
<evidence type="ECO:0000256" key="3">
    <source>
        <dbReference type="ARBA" id="ARBA00023098"/>
    </source>
</evidence>
<proteinExistence type="inferred from homology"/>
<keyword evidence="6" id="KW-1185">Reference proteome</keyword>
<evidence type="ECO:0000313" key="5">
    <source>
        <dbReference type="Ensembl" id="ENSEASP00005043132.1"/>
    </source>
</evidence>
<dbReference type="PANTHER" id="PTHR43201">
    <property type="entry name" value="ACYL-COA SYNTHETASE"/>
    <property type="match status" value="1"/>
</dbReference>
<dbReference type="GO" id="GO:0006631">
    <property type="term" value="P:fatty acid metabolic process"/>
    <property type="evidence" value="ECO:0007669"/>
    <property type="project" value="TreeGrafter"/>
</dbReference>
<keyword evidence="2" id="KW-0436">Ligase</keyword>
<dbReference type="GO" id="GO:0005737">
    <property type="term" value="C:cytoplasm"/>
    <property type="evidence" value="ECO:0007669"/>
    <property type="project" value="UniProtKB-ARBA"/>
</dbReference>
<dbReference type="Pfam" id="PF00501">
    <property type="entry name" value="AMP-binding"/>
    <property type="match status" value="1"/>
</dbReference>
<organism evidence="5 6">
    <name type="scientific">Equus asinus</name>
    <name type="common">Donkey</name>
    <name type="synonym">Equus africanus asinus</name>
    <dbReference type="NCBI Taxonomy" id="9793"/>
    <lineage>
        <taxon>Eukaryota</taxon>
        <taxon>Metazoa</taxon>
        <taxon>Chordata</taxon>
        <taxon>Craniata</taxon>
        <taxon>Vertebrata</taxon>
        <taxon>Euteleostomi</taxon>
        <taxon>Mammalia</taxon>
        <taxon>Eutheria</taxon>
        <taxon>Laurasiatheria</taxon>
        <taxon>Perissodactyla</taxon>
        <taxon>Equidae</taxon>
        <taxon>Equus</taxon>
    </lineage>
</organism>
<gene>
    <name evidence="5" type="primary">ACSF3</name>
</gene>
<dbReference type="AlphaFoldDB" id="A0A9L0IZE8"/>